<evidence type="ECO:0000259" key="3">
    <source>
        <dbReference type="SMART" id="SM00483"/>
    </source>
</evidence>
<dbReference type="InterPro" id="IPR016195">
    <property type="entry name" value="Pol/histidinol_Pase-like"/>
</dbReference>
<proteinExistence type="predicted"/>
<dbReference type="PIRSF" id="PIRSF005047">
    <property type="entry name" value="UCP005047_YshC"/>
    <property type="match status" value="1"/>
</dbReference>
<dbReference type="InterPro" id="IPR022311">
    <property type="entry name" value="PolX-like"/>
</dbReference>
<reference evidence="4 5" key="1">
    <citation type="journal article" date="2016" name="Nat. Commun.">
        <title>Thousands of microbial genomes shed light on interconnected biogeochemical processes in an aquifer system.</title>
        <authorList>
            <person name="Anantharaman K."/>
            <person name="Brown C.T."/>
            <person name="Hug L.A."/>
            <person name="Sharon I."/>
            <person name="Castelle C.J."/>
            <person name="Probst A.J."/>
            <person name="Thomas B.C."/>
            <person name="Singh A."/>
            <person name="Wilkins M.J."/>
            <person name="Karaoz U."/>
            <person name="Brodie E.L."/>
            <person name="Williams K.H."/>
            <person name="Hubbard S.S."/>
            <person name="Banfield J.F."/>
        </authorList>
    </citation>
    <scope>NUCLEOTIDE SEQUENCE [LARGE SCALE GENOMIC DNA]</scope>
</reference>
<evidence type="ECO:0000313" key="5">
    <source>
        <dbReference type="Proteomes" id="UP000178230"/>
    </source>
</evidence>
<dbReference type="Pfam" id="PF14791">
    <property type="entry name" value="DNA_pol_B_thumb"/>
    <property type="match status" value="1"/>
</dbReference>
<dbReference type="InterPro" id="IPR027421">
    <property type="entry name" value="DNA_pol_lamdba_lyase_dom_sf"/>
</dbReference>
<organism evidence="4 5">
    <name type="scientific">Candidatus Gottesmanbacteria bacterium RBG_13_37_7</name>
    <dbReference type="NCBI Taxonomy" id="1798369"/>
    <lineage>
        <taxon>Bacteria</taxon>
        <taxon>Candidatus Gottesmaniibacteriota</taxon>
    </lineage>
</organism>
<dbReference type="Proteomes" id="UP000178230">
    <property type="component" value="Unassembled WGS sequence"/>
</dbReference>
<keyword evidence="1" id="KW-0808">Transferase</keyword>
<dbReference type="GO" id="GO:0042578">
    <property type="term" value="F:phosphoric ester hydrolase activity"/>
    <property type="evidence" value="ECO:0007669"/>
    <property type="project" value="TreeGrafter"/>
</dbReference>
<feature type="domain" description="DNA-directed DNA polymerase X" evidence="3">
    <location>
        <begin position="1"/>
        <end position="337"/>
    </location>
</feature>
<dbReference type="GO" id="GO:0005829">
    <property type="term" value="C:cytosol"/>
    <property type="evidence" value="ECO:0007669"/>
    <property type="project" value="TreeGrafter"/>
</dbReference>
<dbReference type="GO" id="GO:0003887">
    <property type="term" value="F:DNA-directed DNA polymerase activity"/>
    <property type="evidence" value="ECO:0007669"/>
    <property type="project" value="InterPro"/>
</dbReference>
<evidence type="ECO:0000313" key="4">
    <source>
        <dbReference type="EMBL" id="OGG00318.1"/>
    </source>
</evidence>
<dbReference type="Pfam" id="PF14716">
    <property type="entry name" value="HHH_8"/>
    <property type="match status" value="1"/>
</dbReference>
<accession>A0A1F5YJD7</accession>
<dbReference type="Gene3D" id="3.20.20.140">
    <property type="entry name" value="Metal-dependent hydrolases"/>
    <property type="match status" value="1"/>
</dbReference>
<dbReference type="GO" id="GO:0003677">
    <property type="term" value="F:DNA binding"/>
    <property type="evidence" value="ECO:0007669"/>
    <property type="project" value="InterPro"/>
</dbReference>
<dbReference type="EMBL" id="MFIY01000014">
    <property type="protein sequence ID" value="OGG00318.1"/>
    <property type="molecule type" value="Genomic_DNA"/>
</dbReference>
<sequence>MTNQEIAKMLRQVSAAYLLLGKDKFKIMAYEKAADQIENSTVSLKDLWQQNKLNSIPGIGKMLSSHLSELFQTGQVVHFEAILSQVPRAIFPLMDVPGLGPKKAAALVKSLNLQKKDTVINDLLQAAKRGEIEKIGHFGKKSQKEILESLISYRQRLKNKKRLLLSQALSITDEIMAYMKKNSSVKAVYPLGSLRRMVSTIGDIDLAVATEDPTSVIDWFVSFPKKEKIVEKGNAGATIMLEDGTQIDLRVQSGRQLGSLLQYFTGSKNHNIALREYALKKGMSLSEYGIKTKKRIRNYELGIKNNYNKQLNLYEFAKEEDFYQAIGLPWIPPEIREDRGEIETAIRQAQGILPGLPSLVKLSDIKGDLHIHSNYDLEPSHDLGESSLEELLESAHKFNYEYIGISDHNPSVSNHSINDICSIMKRRKKHFEQIIASNKNTRVKLFIMLEVDILPDGSLALPEEAYEYVDAFIVSVHSSFKLNKIQMTDRIIKGLSHKKAKILAHPTGRLIGKREGYELDWPRLYNFCSGEKKAIEINSYPDRMDLSDIMVTQAIEWKIKLIINTDSHNSSQLRNMKYGVAVARRGWAKKYDIINTYSYDKISNWLAM</sequence>
<dbReference type="Gene3D" id="1.10.150.110">
    <property type="entry name" value="DNA polymerase beta, N-terminal domain-like"/>
    <property type="match status" value="1"/>
</dbReference>
<dbReference type="PANTHER" id="PTHR36928">
    <property type="entry name" value="PHOSPHATASE YCDX-RELATED"/>
    <property type="match status" value="1"/>
</dbReference>
<dbReference type="SMART" id="SM00483">
    <property type="entry name" value="POLXc"/>
    <property type="match status" value="1"/>
</dbReference>
<dbReference type="Gene3D" id="3.30.460.10">
    <property type="entry name" value="Beta Polymerase, domain 2"/>
    <property type="match status" value="1"/>
</dbReference>
<comment type="caution">
    <text evidence="4">The sequence shown here is derived from an EMBL/GenBank/DDBJ whole genome shotgun (WGS) entry which is preliminary data.</text>
</comment>
<dbReference type="InterPro" id="IPR037160">
    <property type="entry name" value="DNA_Pol_thumb_sf"/>
</dbReference>
<dbReference type="InterPro" id="IPR002054">
    <property type="entry name" value="DNA-dir_DNA_pol_X"/>
</dbReference>
<dbReference type="Pfam" id="PF02811">
    <property type="entry name" value="PHP"/>
    <property type="match status" value="1"/>
</dbReference>
<dbReference type="InterPro" id="IPR043519">
    <property type="entry name" value="NT_sf"/>
</dbReference>
<dbReference type="GO" id="GO:0008270">
    <property type="term" value="F:zinc ion binding"/>
    <property type="evidence" value="ECO:0007669"/>
    <property type="project" value="TreeGrafter"/>
</dbReference>
<dbReference type="Gene3D" id="3.30.210.10">
    <property type="entry name" value="DNA polymerase, thumb domain"/>
    <property type="match status" value="1"/>
</dbReference>
<dbReference type="CDD" id="cd07436">
    <property type="entry name" value="PHP_PolX"/>
    <property type="match status" value="1"/>
</dbReference>
<dbReference type="CDD" id="cd00141">
    <property type="entry name" value="NT_POLXc"/>
    <property type="match status" value="1"/>
</dbReference>
<dbReference type="InterPro" id="IPR050243">
    <property type="entry name" value="PHP_phosphatase"/>
</dbReference>
<dbReference type="Gene3D" id="1.10.150.20">
    <property type="entry name" value="5' to 3' exonuclease, C-terminal subdomain"/>
    <property type="match status" value="1"/>
</dbReference>
<dbReference type="SUPFAM" id="SSF47802">
    <property type="entry name" value="DNA polymerase beta, N-terminal domain-like"/>
    <property type="match status" value="1"/>
</dbReference>
<evidence type="ECO:0000256" key="1">
    <source>
        <dbReference type="ARBA" id="ARBA00022679"/>
    </source>
</evidence>
<dbReference type="InterPro" id="IPR047967">
    <property type="entry name" value="PolX_PHP"/>
</dbReference>
<gene>
    <name evidence="4" type="ORF">A2Y99_01875</name>
</gene>
<dbReference type="SUPFAM" id="SSF81301">
    <property type="entry name" value="Nucleotidyltransferase"/>
    <property type="match status" value="1"/>
</dbReference>
<dbReference type="PANTHER" id="PTHR36928:SF1">
    <property type="entry name" value="PHOSPHATASE YCDX-RELATED"/>
    <property type="match status" value="1"/>
</dbReference>
<protein>
    <recommendedName>
        <fullName evidence="3">DNA-directed DNA polymerase X domain-containing protein</fullName>
    </recommendedName>
</protein>
<evidence type="ECO:0000256" key="2">
    <source>
        <dbReference type="ARBA" id="ARBA00022695"/>
    </source>
</evidence>
<name>A0A1F5YJD7_9BACT</name>
<dbReference type="InterPro" id="IPR029398">
    <property type="entry name" value="PolB_thumb"/>
</dbReference>
<dbReference type="AlphaFoldDB" id="A0A1F5YJD7"/>
<dbReference type="SUPFAM" id="SSF89550">
    <property type="entry name" value="PHP domain-like"/>
    <property type="match status" value="1"/>
</dbReference>
<dbReference type="InterPro" id="IPR004013">
    <property type="entry name" value="PHP_dom"/>
</dbReference>
<dbReference type="InterPro" id="IPR010996">
    <property type="entry name" value="HHH_MUS81"/>
</dbReference>
<keyword evidence="2" id="KW-0548">Nucleotidyltransferase</keyword>